<dbReference type="Proteomes" id="UP000198418">
    <property type="component" value="Unassembled WGS sequence"/>
</dbReference>
<protein>
    <submittedName>
        <fullName evidence="1">Uncharacterized protein</fullName>
    </submittedName>
</protein>
<dbReference type="AlphaFoldDB" id="A0A212QN21"/>
<reference evidence="2" key="1">
    <citation type="submission" date="2017-06" db="EMBL/GenBank/DDBJ databases">
        <authorList>
            <person name="Varghese N."/>
            <person name="Submissions S."/>
        </authorList>
    </citation>
    <scope>NUCLEOTIDE SEQUENCE [LARGE SCALE GENOMIC DNA]</scope>
    <source>
        <strain evidence="2">DSM 137</strain>
    </source>
</reference>
<dbReference type="RefSeq" id="WP_088519328.1">
    <property type="nucleotide sequence ID" value="NZ_FYDG01000001.1"/>
</dbReference>
<gene>
    <name evidence="1" type="ORF">SAMN06265338_101915</name>
</gene>
<evidence type="ECO:0000313" key="2">
    <source>
        <dbReference type="Proteomes" id="UP000198418"/>
    </source>
</evidence>
<proteinExistence type="predicted"/>
<sequence>MENADHSGQTLVNYLCQSLALIKNVNDQLCQPSKTDATPADLVSRIKLCNILLWEISGIRGRLARDLSLRASPLTPEGRASRH</sequence>
<accession>A0A212QN21</accession>
<name>A0A212QN21_RHOAC</name>
<keyword evidence="2" id="KW-1185">Reference proteome</keyword>
<organism evidence="1 2">
    <name type="scientific">Rhodoblastus acidophilus</name>
    <name type="common">Rhodopseudomonas acidophila</name>
    <dbReference type="NCBI Taxonomy" id="1074"/>
    <lineage>
        <taxon>Bacteria</taxon>
        <taxon>Pseudomonadati</taxon>
        <taxon>Pseudomonadota</taxon>
        <taxon>Alphaproteobacteria</taxon>
        <taxon>Hyphomicrobiales</taxon>
        <taxon>Rhodoblastaceae</taxon>
        <taxon>Rhodoblastus</taxon>
    </lineage>
</organism>
<evidence type="ECO:0000313" key="1">
    <source>
        <dbReference type="EMBL" id="SNB60780.1"/>
    </source>
</evidence>
<dbReference type="EMBL" id="FYDG01000001">
    <property type="protein sequence ID" value="SNB60780.1"/>
    <property type="molecule type" value="Genomic_DNA"/>
</dbReference>
<dbReference type="OrthoDB" id="10002636at2"/>